<keyword evidence="3" id="KW-0804">Transcription</keyword>
<keyword evidence="1" id="KW-0805">Transcription regulation</keyword>
<dbReference type="Pfam" id="PF00356">
    <property type="entry name" value="LacI"/>
    <property type="match status" value="1"/>
</dbReference>
<dbReference type="AlphaFoldDB" id="A0A8G1ECB5"/>
<dbReference type="Gene3D" id="3.40.50.2300">
    <property type="match status" value="2"/>
</dbReference>
<dbReference type="InterPro" id="IPR000843">
    <property type="entry name" value="HTH_LacI"/>
</dbReference>
<dbReference type="SUPFAM" id="SSF47413">
    <property type="entry name" value="lambda repressor-like DNA-binding domains"/>
    <property type="match status" value="1"/>
</dbReference>
<gene>
    <name evidence="5" type="ORF">JO391_02850</name>
</gene>
<dbReference type="SUPFAM" id="SSF53822">
    <property type="entry name" value="Periplasmic binding protein-like I"/>
    <property type="match status" value="1"/>
</dbReference>
<proteinExistence type="predicted"/>
<dbReference type="Gene3D" id="1.10.260.40">
    <property type="entry name" value="lambda repressor-like DNA-binding domains"/>
    <property type="match status" value="1"/>
</dbReference>
<dbReference type="SMART" id="SM00354">
    <property type="entry name" value="HTH_LACI"/>
    <property type="match status" value="1"/>
</dbReference>
<feature type="domain" description="HTH lacI-type" evidence="4">
    <location>
        <begin position="18"/>
        <end position="72"/>
    </location>
</feature>
<evidence type="ECO:0000256" key="2">
    <source>
        <dbReference type="ARBA" id="ARBA00023125"/>
    </source>
</evidence>
<dbReference type="CDD" id="cd01392">
    <property type="entry name" value="HTH_LacI"/>
    <property type="match status" value="1"/>
</dbReference>
<keyword evidence="2" id="KW-0238">DNA-binding</keyword>
<dbReference type="PANTHER" id="PTHR30146">
    <property type="entry name" value="LACI-RELATED TRANSCRIPTIONAL REPRESSOR"/>
    <property type="match status" value="1"/>
</dbReference>
<reference evidence="5" key="1">
    <citation type="submission" date="2021-02" db="EMBL/GenBank/DDBJ databases">
        <title>Rhodobacter shimadae sp. nov., an aerobic anoxygenic phototrophic bacterium isolated from a hot spring.</title>
        <authorList>
            <person name="Muramatsu S."/>
            <person name="Haruta S."/>
            <person name="Hirose S."/>
            <person name="Hanada S."/>
        </authorList>
    </citation>
    <scope>NUCLEOTIDE SEQUENCE</scope>
    <source>
        <strain evidence="5">N10</strain>
    </source>
</reference>
<dbReference type="Proteomes" id="UP000826300">
    <property type="component" value="Chromosome"/>
</dbReference>
<dbReference type="PANTHER" id="PTHR30146:SF153">
    <property type="entry name" value="LACTOSE OPERON REPRESSOR"/>
    <property type="match status" value="1"/>
</dbReference>
<evidence type="ECO:0000256" key="1">
    <source>
        <dbReference type="ARBA" id="ARBA00023015"/>
    </source>
</evidence>
<evidence type="ECO:0000313" key="5">
    <source>
        <dbReference type="EMBL" id="QYZ70480.1"/>
    </source>
</evidence>
<dbReference type="KEGG" id="nsm:JO391_02850"/>
<name>A0A8G1ECB5_9RHOB</name>
<evidence type="ECO:0000313" key="6">
    <source>
        <dbReference type="Proteomes" id="UP000826300"/>
    </source>
</evidence>
<dbReference type="RefSeq" id="WP_220662698.1">
    <property type="nucleotide sequence ID" value="NZ_CP069370.1"/>
</dbReference>
<evidence type="ECO:0000256" key="3">
    <source>
        <dbReference type="ARBA" id="ARBA00023163"/>
    </source>
</evidence>
<dbReference type="GO" id="GO:0000976">
    <property type="term" value="F:transcription cis-regulatory region binding"/>
    <property type="evidence" value="ECO:0007669"/>
    <property type="project" value="TreeGrafter"/>
</dbReference>
<dbReference type="PROSITE" id="PS50932">
    <property type="entry name" value="HTH_LACI_2"/>
    <property type="match status" value="1"/>
</dbReference>
<dbReference type="GO" id="GO:0003700">
    <property type="term" value="F:DNA-binding transcription factor activity"/>
    <property type="evidence" value="ECO:0007669"/>
    <property type="project" value="TreeGrafter"/>
</dbReference>
<keyword evidence="6" id="KW-1185">Reference proteome</keyword>
<dbReference type="Pfam" id="PF13377">
    <property type="entry name" value="Peripla_BP_3"/>
    <property type="match status" value="1"/>
</dbReference>
<sequence length="349" mass="38267">MPDPQASQTVAQAPRARATLRTLAQATGLAITTVSRALSNDQRIAAQTRALVAEAARQQGYVPDRAAQRLRTGRTKVVQLLLHLDHEFLGFTHDLLGGLAEALAGTGYSVTLFPDVMATDRMNAVRQIVENRLGDGIVLNRTEPFDPRVRYLSEQGFPFVSHGRTEFSVPHPFVDYDNEAFARAAVARLAERGRSRLIMILPDARYTFAQHLRYGLIAACRERGLAWEVPDHITLDTPPVESAAWLRQRLTQPDRPDGLICVGEVAAIAALAALADSGLAPGRELDVVAKRASAIFDLLRPQVDTVFEDLWAAGRAMGETLLRSMAGEPAERLQVLHAPRIEFPLHPSP</sequence>
<dbReference type="CDD" id="cd20009">
    <property type="entry name" value="PBP1_RafR-like"/>
    <property type="match status" value="1"/>
</dbReference>
<dbReference type="InterPro" id="IPR028082">
    <property type="entry name" value="Peripla_BP_I"/>
</dbReference>
<dbReference type="InterPro" id="IPR010982">
    <property type="entry name" value="Lambda_DNA-bd_dom_sf"/>
</dbReference>
<accession>A0A8G1ECB5</accession>
<dbReference type="EMBL" id="CP069370">
    <property type="protein sequence ID" value="QYZ70480.1"/>
    <property type="molecule type" value="Genomic_DNA"/>
</dbReference>
<dbReference type="InterPro" id="IPR046335">
    <property type="entry name" value="LacI/GalR-like_sensor"/>
</dbReference>
<protein>
    <submittedName>
        <fullName evidence="5">Substrate-binding domain-containing protein</fullName>
    </submittedName>
</protein>
<evidence type="ECO:0000259" key="4">
    <source>
        <dbReference type="PROSITE" id="PS50932"/>
    </source>
</evidence>
<organism evidence="5 6">
    <name type="scientific">Neotabrizicola shimadae</name>
    <dbReference type="NCBI Taxonomy" id="2807096"/>
    <lineage>
        <taxon>Bacteria</taxon>
        <taxon>Pseudomonadati</taxon>
        <taxon>Pseudomonadota</taxon>
        <taxon>Alphaproteobacteria</taxon>
        <taxon>Rhodobacterales</taxon>
        <taxon>Paracoccaceae</taxon>
        <taxon>Neotabrizicola</taxon>
    </lineage>
</organism>